<dbReference type="RefSeq" id="WP_025306496.1">
    <property type="nucleotide sequence ID" value="NZ_CP007028.1"/>
</dbReference>
<evidence type="ECO:0000313" key="3">
    <source>
        <dbReference type="Proteomes" id="UP000018914"/>
    </source>
</evidence>
<dbReference type="PANTHER" id="PTHR12126">
    <property type="entry name" value="NADH-UBIQUINONE OXIDOREDUCTASE 39 KDA SUBUNIT-RELATED"/>
    <property type="match status" value="1"/>
</dbReference>
<dbReference type="InterPro" id="IPR051207">
    <property type="entry name" value="ComplexI_NDUFA9_subunit"/>
</dbReference>
<dbReference type="STRING" id="75906.THERU_06825"/>
<sequence>MERVAITGATGFVGRYVVKELLNRGYQVYALVRNAKKVRDIFPDGVDALEVDFSDKDSLRKALEKVQPHYVIHLIGILVEDRRSGSTFQRVHYLYAKNLYEILRELSPKRVVHMSALGTHKDAPSLYHQTKFMAEEFLKTSGLKYTILRPSLILGPEQRLFADMWNITKYLRVVALPGGGGYLFQPVDVRDVACAFVSAMEKEEAVNKTYELCGPDRVSFKELLEDIFSRWNRKVLLLPVPKIFMYIAGKVAEKVLSPPPFSSDQMLMMWRDNICGLDKDVESDGVRKLCNKEPIPYKESLEWSLKEFAKRMV</sequence>
<dbReference type="GO" id="GO:0044877">
    <property type="term" value="F:protein-containing complex binding"/>
    <property type="evidence" value="ECO:0007669"/>
    <property type="project" value="TreeGrafter"/>
</dbReference>
<dbReference type="FunFam" id="3.40.50.720:FF:000702">
    <property type="entry name" value="NADH dehydrogenase (Ubiquinone)"/>
    <property type="match status" value="1"/>
</dbReference>
<dbReference type="CDD" id="cd05271">
    <property type="entry name" value="NDUFA9_like_SDR_a"/>
    <property type="match status" value="1"/>
</dbReference>
<dbReference type="EMBL" id="CP007028">
    <property type="protein sequence ID" value="AHE96425.1"/>
    <property type="molecule type" value="Genomic_DNA"/>
</dbReference>
<dbReference type="SUPFAM" id="SSF51735">
    <property type="entry name" value="NAD(P)-binding Rossmann-fold domains"/>
    <property type="match status" value="1"/>
</dbReference>
<dbReference type="Pfam" id="PF01370">
    <property type="entry name" value="Epimerase"/>
    <property type="match status" value="1"/>
</dbReference>
<dbReference type="Gene3D" id="3.40.50.720">
    <property type="entry name" value="NAD(P)-binding Rossmann-like Domain"/>
    <property type="match status" value="1"/>
</dbReference>
<protein>
    <submittedName>
        <fullName evidence="2">NADH dehydrogenase</fullName>
    </submittedName>
</protein>
<dbReference type="InterPro" id="IPR036291">
    <property type="entry name" value="NAD(P)-bd_dom_sf"/>
</dbReference>
<dbReference type="KEGG" id="trd:THERU_06825"/>
<dbReference type="HOGENOM" id="CLU_007383_6_5_0"/>
<evidence type="ECO:0000259" key="1">
    <source>
        <dbReference type="Pfam" id="PF01370"/>
    </source>
</evidence>
<dbReference type="AlphaFoldDB" id="W0DHR3"/>
<dbReference type="eggNOG" id="COG0702">
    <property type="taxonomic scope" value="Bacteria"/>
</dbReference>
<keyword evidence="3" id="KW-1185">Reference proteome</keyword>
<name>W0DHR3_9AQUI</name>
<dbReference type="InterPro" id="IPR001509">
    <property type="entry name" value="Epimerase_deHydtase"/>
</dbReference>
<proteinExistence type="predicted"/>
<dbReference type="Proteomes" id="UP000018914">
    <property type="component" value="Chromosome"/>
</dbReference>
<evidence type="ECO:0000313" key="2">
    <source>
        <dbReference type="EMBL" id="AHE96425.1"/>
    </source>
</evidence>
<organism evidence="3">
    <name type="scientific">Thermocrinis ruber</name>
    <dbReference type="NCBI Taxonomy" id="75906"/>
    <lineage>
        <taxon>Bacteria</taxon>
        <taxon>Pseudomonadati</taxon>
        <taxon>Aquificota</taxon>
        <taxon>Aquificia</taxon>
        <taxon>Aquificales</taxon>
        <taxon>Aquificaceae</taxon>
        <taxon>Thermocrinis</taxon>
    </lineage>
</organism>
<dbReference type="OrthoDB" id="9807212at2"/>
<gene>
    <name evidence="2" type="ORF">THERU_06825</name>
</gene>
<dbReference type="PANTHER" id="PTHR12126:SF11">
    <property type="entry name" value="NADH DEHYDROGENASE [UBIQUINONE] 1 ALPHA SUBCOMPLEX SUBUNIT 9, MITOCHONDRIAL"/>
    <property type="match status" value="1"/>
</dbReference>
<accession>W0DHR3</accession>
<feature type="domain" description="NAD-dependent epimerase/dehydratase" evidence="1">
    <location>
        <begin position="4"/>
        <end position="211"/>
    </location>
</feature>
<reference evidence="2 3" key="1">
    <citation type="submission" date="2013-12" db="EMBL/GenBank/DDBJ databases">
        <authorList>
            <consortium name="DOE Joint Genome Institute"/>
            <person name="Eisen J."/>
            <person name="Huntemann M."/>
            <person name="Han J."/>
            <person name="Chen A."/>
            <person name="Kyrpides N."/>
            <person name="Mavromatis K."/>
            <person name="Markowitz V."/>
            <person name="Palaniappan K."/>
            <person name="Ivanova N."/>
            <person name="Schaumberg A."/>
            <person name="Pati A."/>
            <person name="Liolios K."/>
            <person name="Nordberg H.P."/>
            <person name="Cantor M.N."/>
            <person name="Hua S.X."/>
            <person name="Woyke T."/>
        </authorList>
    </citation>
    <scope>NUCLEOTIDE SEQUENCE [LARGE SCALE GENOMIC DNA]</scope>
    <source>
        <strain evidence="2 3">DSM 23557</strain>
    </source>
</reference>